<dbReference type="AlphaFoldDB" id="A0A2T0K3F1"/>
<keyword evidence="4" id="KW-1185">Reference proteome</keyword>
<dbReference type="Pfam" id="PF20028">
    <property type="entry name" value="VMAP-C"/>
    <property type="match status" value="1"/>
</dbReference>
<gene>
    <name evidence="3" type="ORF">CLV67_116135</name>
</gene>
<sequence>MAAAHGLGMYHRSLGPDGRLQADHRSRVLCEHHEDWIVLVGERAELVSAKHYGPRFGAYSTMNSLASDGGLAHLFDRWHTMQEKPGCRLVTTAGVNGPAKLLIDISNHLGKLRRAGAELSVEDAMKDHLQSFGKALLKHCTALGGRWQPTGSVLSPGQLDEVMRFLSVFRFQRSPEQDVIRDAAPTRYVKPVLDRLASTAPPVAVWDEVLSLFRERMQAAGPTPTGRLPDVLTDDRGPTTATASEREGDLQNRIVTLDEIDATIRIAIRSFEIVRSDPAETTMIVPDFYEDVWTAEGLSIGGTVRAAEVAALTTTSRPGLSRVDAARRNSALTTLGLALQAKSVFTALNGEALLSATLHIIYKQEVGRWPTGDRADRMLFEAADAHLRFRRQPHGSALGPLTRFLTGLAASASPRIPAALDSFVTRQGEQIGDAHDLFSRRREKPAWLLIDLGPESLGEQGRLAEITWWLHQAGETTEPTTVRVHGGENAMRQAIRELLERMPMHRPLRVDIAAPASLLAGGIDQWLVHEVDGELEPIGAECQVRMRWSQRLHEPRLQRRVTERARDEPWDDRPPVATATELSAADSGAGWLGKRKERAFLVGGDPTGSGSGALRAALRIGFGFVFWYDRYITPDLRAATMRAIRPVPPQARRTALPELPEITSLVPTVIWDDPDGRDGYPLPTSALTENP</sequence>
<feature type="region of interest" description="Disordered" evidence="1">
    <location>
        <begin position="220"/>
        <end position="246"/>
    </location>
</feature>
<dbReference type="InterPro" id="IPR045450">
    <property type="entry name" value="VMAP_C"/>
</dbReference>
<name>A0A2T0K3F1_9ACTN</name>
<evidence type="ECO:0000259" key="2">
    <source>
        <dbReference type="Pfam" id="PF20028"/>
    </source>
</evidence>
<feature type="domain" description="vWA-MoxR associated protein C-terminal" evidence="2">
    <location>
        <begin position="467"/>
        <end position="658"/>
    </location>
</feature>
<evidence type="ECO:0000313" key="3">
    <source>
        <dbReference type="EMBL" id="PRX17359.1"/>
    </source>
</evidence>
<evidence type="ECO:0000256" key="1">
    <source>
        <dbReference type="SAM" id="MobiDB-lite"/>
    </source>
</evidence>
<dbReference type="Proteomes" id="UP000239415">
    <property type="component" value="Unassembled WGS sequence"/>
</dbReference>
<organism evidence="3 4">
    <name type="scientific">Actinoplanes italicus</name>
    <dbReference type="NCBI Taxonomy" id="113567"/>
    <lineage>
        <taxon>Bacteria</taxon>
        <taxon>Bacillati</taxon>
        <taxon>Actinomycetota</taxon>
        <taxon>Actinomycetes</taxon>
        <taxon>Micromonosporales</taxon>
        <taxon>Micromonosporaceae</taxon>
        <taxon>Actinoplanes</taxon>
    </lineage>
</organism>
<reference evidence="3 4" key="1">
    <citation type="submission" date="2018-03" db="EMBL/GenBank/DDBJ databases">
        <title>Genomic Encyclopedia of Archaeal and Bacterial Type Strains, Phase II (KMG-II): from individual species to whole genera.</title>
        <authorList>
            <person name="Goeker M."/>
        </authorList>
    </citation>
    <scope>NUCLEOTIDE SEQUENCE [LARGE SCALE GENOMIC DNA]</scope>
    <source>
        <strain evidence="3 4">DSM 43146</strain>
    </source>
</reference>
<accession>A0A2T0K3F1</accession>
<proteinExistence type="predicted"/>
<evidence type="ECO:0000313" key="4">
    <source>
        <dbReference type="Proteomes" id="UP000239415"/>
    </source>
</evidence>
<comment type="caution">
    <text evidence="3">The sequence shown here is derived from an EMBL/GenBank/DDBJ whole genome shotgun (WGS) entry which is preliminary data.</text>
</comment>
<protein>
    <recommendedName>
        <fullName evidence="2">vWA-MoxR associated protein C-terminal domain-containing protein</fullName>
    </recommendedName>
</protein>
<dbReference type="EMBL" id="PVMZ01000016">
    <property type="protein sequence ID" value="PRX17359.1"/>
    <property type="molecule type" value="Genomic_DNA"/>
</dbReference>